<dbReference type="PANTHER" id="PTHR37423">
    <property type="entry name" value="SOLUBLE LYTIC MUREIN TRANSGLYCOSYLASE-RELATED"/>
    <property type="match status" value="1"/>
</dbReference>
<dbReference type="PANTHER" id="PTHR37423:SF2">
    <property type="entry name" value="MEMBRANE-BOUND LYTIC MUREIN TRANSGLYCOSYLASE C"/>
    <property type="match status" value="1"/>
</dbReference>
<sequence length="194" mass="21525">MARRGWLLFFGVMMAWATAGADIYIYRDASGTLCYTDSPDARQIDMMGARPMATGKKKSSKKMWSSSAYDAIIVRAAEANSLSFALVKAVIHAESGFNPRALSPKGAKGLMQLMPENVAFYNIKDPYDPYENIMGGTAYLKRLLTDFKGNRQLALAAYNAGPTKVRRHKGIPPIAETRAYVAKVERFNTYYSAR</sequence>
<gene>
    <name evidence="3" type="ORF">SAMN05216233_12536</name>
</gene>
<name>A0A1G5J5P1_9BACT</name>
<dbReference type="Gene3D" id="1.10.530.10">
    <property type="match status" value="1"/>
</dbReference>
<accession>A0A1G5J5P1</accession>
<evidence type="ECO:0000313" key="4">
    <source>
        <dbReference type="Proteomes" id="UP000198870"/>
    </source>
</evidence>
<evidence type="ECO:0000256" key="1">
    <source>
        <dbReference type="ARBA" id="ARBA00007734"/>
    </source>
</evidence>
<dbReference type="RefSeq" id="WP_092214903.1">
    <property type="nucleotide sequence ID" value="NZ_FMUX01000025.1"/>
</dbReference>
<comment type="similarity">
    <text evidence="1">Belongs to the transglycosylase Slt family.</text>
</comment>
<dbReference type="InterPro" id="IPR008258">
    <property type="entry name" value="Transglycosylase_SLT_dom_1"/>
</dbReference>
<reference evidence="3 4" key="1">
    <citation type="submission" date="2016-10" db="EMBL/GenBank/DDBJ databases">
        <authorList>
            <person name="de Groot N.N."/>
        </authorList>
    </citation>
    <scope>NUCLEOTIDE SEQUENCE [LARGE SCALE GENOMIC DNA]</scope>
    <source>
        <strain evidence="3 4">AA1</strain>
    </source>
</reference>
<dbReference type="STRING" id="419481.SAMN05216233_12536"/>
<evidence type="ECO:0000259" key="2">
    <source>
        <dbReference type="Pfam" id="PF01464"/>
    </source>
</evidence>
<feature type="domain" description="Transglycosylase SLT" evidence="2">
    <location>
        <begin position="74"/>
        <end position="174"/>
    </location>
</feature>
<dbReference type="CDD" id="cd00254">
    <property type="entry name" value="LT-like"/>
    <property type="match status" value="1"/>
</dbReference>
<dbReference type="Proteomes" id="UP000198870">
    <property type="component" value="Unassembled WGS sequence"/>
</dbReference>
<keyword evidence="4" id="KW-1185">Reference proteome</keyword>
<protein>
    <submittedName>
        <fullName evidence="3">Soluble lytic murein transglycosylase</fullName>
    </submittedName>
</protein>
<dbReference type="InterPro" id="IPR023346">
    <property type="entry name" value="Lysozyme-like_dom_sf"/>
</dbReference>
<dbReference type="OrthoDB" id="9781970at2"/>
<dbReference type="SUPFAM" id="SSF53955">
    <property type="entry name" value="Lysozyme-like"/>
    <property type="match status" value="1"/>
</dbReference>
<dbReference type="EMBL" id="FMUX01000025">
    <property type="protein sequence ID" value="SCY83547.1"/>
    <property type="molecule type" value="Genomic_DNA"/>
</dbReference>
<proteinExistence type="inferred from homology"/>
<dbReference type="AlphaFoldDB" id="A0A1G5J5P1"/>
<organism evidence="3 4">
    <name type="scientific">Desulfoluna spongiiphila</name>
    <dbReference type="NCBI Taxonomy" id="419481"/>
    <lineage>
        <taxon>Bacteria</taxon>
        <taxon>Pseudomonadati</taxon>
        <taxon>Thermodesulfobacteriota</taxon>
        <taxon>Desulfobacteria</taxon>
        <taxon>Desulfobacterales</taxon>
        <taxon>Desulfolunaceae</taxon>
        <taxon>Desulfoluna</taxon>
    </lineage>
</organism>
<dbReference type="Pfam" id="PF01464">
    <property type="entry name" value="SLT"/>
    <property type="match status" value="1"/>
</dbReference>
<evidence type="ECO:0000313" key="3">
    <source>
        <dbReference type="EMBL" id="SCY83547.1"/>
    </source>
</evidence>